<dbReference type="Gene3D" id="3.30.920.30">
    <property type="entry name" value="Hypothetical protein"/>
    <property type="match status" value="1"/>
</dbReference>
<dbReference type="AlphaFoldDB" id="A0A4P6JYZ4"/>
<dbReference type="SUPFAM" id="SSF54786">
    <property type="entry name" value="YcfA/nrd intein domain"/>
    <property type="match status" value="1"/>
</dbReference>
<evidence type="ECO:0000256" key="3">
    <source>
        <dbReference type="ARBA" id="ARBA00022722"/>
    </source>
</evidence>
<protein>
    <submittedName>
        <fullName evidence="8">Type II toxin-antitoxin system HicA family toxin</fullName>
    </submittedName>
</protein>
<evidence type="ECO:0000313" key="8">
    <source>
        <dbReference type="EMBL" id="QBD80959.1"/>
    </source>
</evidence>
<name>A0A4P6JYZ4_KTERU</name>
<dbReference type="InterPro" id="IPR038570">
    <property type="entry name" value="HicA_sf"/>
</dbReference>
<dbReference type="Pfam" id="PF07927">
    <property type="entry name" value="HicA_toxin"/>
    <property type="match status" value="1"/>
</dbReference>
<keyword evidence="9" id="KW-1185">Reference proteome</keyword>
<sequence>MPPKLRRVSGEEAISVLKRLGFTPVRQRGSHVILKKQIAGSESGCVVPLHKELAIGTLRGILRQADVTPEEFMKNL</sequence>
<comment type="similarity">
    <text evidence="1">Belongs to the HicA mRNA interferase family.</text>
</comment>
<dbReference type="GO" id="GO:0004519">
    <property type="term" value="F:endonuclease activity"/>
    <property type="evidence" value="ECO:0007669"/>
    <property type="project" value="UniProtKB-KW"/>
</dbReference>
<dbReference type="InterPro" id="IPR012933">
    <property type="entry name" value="HicA_mRNA_interferase"/>
</dbReference>
<proteinExistence type="inferred from homology"/>
<dbReference type="OrthoDB" id="166583at2"/>
<evidence type="ECO:0000256" key="6">
    <source>
        <dbReference type="ARBA" id="ARBA00022884"/>
    </source>
</evidence>
<evidence type="ECO:0000256" key="5">
    <source>
        <dbReference type="ARBA" id="ARBA00022801"/>
    </source>
</evidence>
<dbReference type="RefSeq" id="WP_129892021.1">
    <property type="nucleotide sequence ID" value="NZ_CP035758.1"/>
</dbReference>
<gene>
    <name evidence="8" type="ORF">EPA93_35325</name>
</gene>
<keyword evidence="6" id="KW-0694">RNA-binding</keyword>
<keyword evidence="4" id="KW-0255">Endonuclease</keyword>
<evidence type="ECO:0000313" key="9">
    <source>
        <dbReference type="Proteomes" id="UP000290365"/>
    </source>
</evidence>
<evidence type="ECO:0000256" key="1">
    <source>
        <dbReference type="ARBA" id="ARBA00006620"/>
    </source>
</evidence>
<dbReference type="EMBL" id="CP035758">
    <property type="protein sequence ID" value="QBD80959.1"/>
    <property type="molecule type" value="Genomic_DNA"/>
</dbReference>
<dbReference type="KEGG" id="kbs:EPA93_35325"/>
<accession>A0A4P6JYZ4</accession>
<dbReference type="GO" id="GO:0016787">
    <property type="term" value="F:hydrolase activity"/>
    <property type="evidence" value="ECO:0007669"/>
    <property type="project" value="UniProtKB-KW"/>
</dbReference>
<dbReference type="Proteomes" id="UP000290365">
    <property type="component" value="Chromosome"/>
</dbReference>
<keyword evidence="7" id="KW-0346">Stress response</keyword>
<evidence type="ECO:0000256" key="4">
    <source>
        <dbReference type="ARBA" id="ARBA00022759"/>
    </source>
</evidence>
<dbReference type="GO" id="GO:0003729">
    <property type="term" value="F:mRNA binding"/>
    <property type="evidence" value="ECO:0007669"/>
    <property type="project" value="InterPro"/>
</dbReference>
<keyword evidence="2" id="KW-1277">Toxin-antitoxin system</keyword>
<organism evidence="8 9">
    <name type="scientific">Ktedonosporobacter rubrisoli</name>
    <dbReference type="NCBI Taxonomy" id="2509675"/>
    <lineage>
        <taxon>Bacteria</taxon>
        <taxon>Bacillati</taxon>
        <taxon>Chloroflexota</taxon>
        <taxon>Ktedonobacteria</taxon>
        <taxon>Ktedonobacterales</taxon>
        <taxon>Ktedonosporobacteraceae</taxon>
        <taxon>Ktedonosporobacter</taxon>
    </lineage>
</organism>
<evidence type="ECO:0000256" key="7">
    <source>
        <dbReference type="ARBA" id="ARBA00023016"/>
    </source>
</evidence>
<keyword evidence="5" id="KW-0378">Hydrolase</keyword>
<evidence type="ECO:0000256" key="2">
    <source>
        <dbReference type="ARBA" id="ARBA00022649"/>
    </source>
</evidence>
<reference evidence="8 9" key="1">
    <citation type="submission" date="2019-01" db="EMBL/GenBank/DDBJ databases">
        <title>Ktedonosporobacter rubrisoli SCAWS-G2.</title>
        <authorList>
            <person name="Huang Y."/>
            <person name="Yan B."/>
        </authorList>
    </citation>
    <scope>NUCLEOTIDE SEQUENCE [LARGE SCALE GENOMIC DNA]</scope>
    <source>
        <strain evidence="8 9">SCAWS-G2</strain>
    </source>
</reference>
<keyword evidence="3" id="KW-0540">Nuclease</keyword>